<feature type="transmembrane region" description="Helical" evidence="1">
    <location>
        <begin position="92"/>
        <end position="116"/>
    </location>
</feature>
<dbReference type="EMBL" id="JAEAGR010000001">
    <property type="protein sequence ID" value="MBH1939554.1"/>
    <property type="molecule type" value="Genomic_DNA"/>
</dbReference>
<protein>
    <recommendedName>
        <fullName evidence="4">Energy-coupling factor transport system substrate-specific component</fullName>
    </recommendedName>
</protein>
<evidence type="ECO:0000313" key="2">
    <source>
        <dbReference type="EMBL" id="MBH1939554.1"/>
    </source>
</evidence>
<feature type="transmembrane region" description="Helical" evidence="1">
    <location>
        <begin position="64"/>
        <end position="85"/>
    </location>
</feature>
<dbReference type="Proteomes" id="UP000623269">
    <property type="component" value="Unassembled WGS sequence"/>
</dbReference>
<organism evidence="2 3">
    <name type="scientific">Mobilitalea sibirica</name>
    <dbReference type="NCBI Taxonomy" id="1462919"/>
    <lineage>
        <taxon>Bacteria</taxon>
        <taxon>Bacillati</taxon>
        <taxon>Bacillota</taxon>
        <taxon>Clostridia</taxon>
        <taxon>Lachnospirales</taxon>
        <taxon>Lachnospiraceae</taxon>
        <taxon>Mobilitalea</taxon>
    </lineage>
</organism>
<evidence type="ECO:0000313" key="3">
    <source>
        <dbReference type="Proteomes" id="UP000623269"/>
    </source>
</evidence>
<keyword evidence="1" id="KW-0812">Transmembrane</keyword>
<dbReference type="RefSeq" id="WP_197659769.1">
    <property type="nucleotide sequence ID" value="NZ_JAEAGR010000001.1"/>
</dbReference>
<keyword evidence="3" id="KW-1185">Reference proteome</keyword>
<accession>A0A8J7H0E9</accession>
<evidence type="ECO:0000256" key="1">
    <source>
        <dbReference type="SAM" id="Phobius"/>
    </source>
</evidence>
<keyword evidence="1" id="KW-0472">Membrane</keyword>
<keyword evidence="1" id="KW-1133">Transmembrane helix</keyword>
<dbReference type="AlphaFoldDB" id="A0A8J7H0E9"/>
<comment type="caution">
    <text evidence="2">The sequence shown here is derived from an EMBL/GenBank/DDBJ whole genome shotgun (WGS) entry which is preliminary data.</text>
</comment>
<evidence type="ECO:0008006" key="4">
    <source>
        <dbReference type="Google" id="ProtNLM"/>
    </source>
</evidence>
<feature type="transmembrane region" description="Helical" evidence="1">
    <location>
        <begin position="128"/>
        <end position="148"/>
    </location>
</feature>
<proteinExistence type="predicted"/>
<feature type="transmembrane region" description="Helical" evidence="1">
    <location>
        <begin position="31"/>
        <end position="52"/>
    </location>
</feature>
<feature type="transmembrane region" description="Helical" evidence="1">
    <location>
        <begin position="6"/>
        <end position="26"/>
    </location>
</feature>
<reference evidence="2" key="1">
    <citation type="submission" date="2020-12" db="EMBL/GenBank/DDBJ databases">
        <title>M. sibirica DSM 26468T genome.</title>
        <authorList>
            <person name="Thieme N."/>
            <person name="Rettenmaier R."/>
            <person name="Zverlov V."/>
            <person name="Liebl W."/>
        </authorList>
    </citation>
    <scope>NUCLEOTIDE SEQUENCE</scope>
    <source>
        <strain evidence="2">DSM 26468</strain>
    </source>
</reference>
<name>A0A8J7H0E9_9FIRM</name>
<dbReference type="Gene3D" id="1.10.1760.20">
    <property type="match status" value="1"/>
</dbReference>
<sequence>MKIKDIVIIGMMGAVLFVIQMALGFLPNIELVSLIIILSTLIFGWRTLYIIYVFVLLEGIRYGFGLWFINYLYIWTILFIITMLFQKNRSSYFWAVISGFYGLSFGALCTIPYFFIGGVPMALASWTSGIYFDIIHGVANYIVTLVLFKPLHKLLEMLNRIRSNST</sequence>
<gene>
    <name evidence="2" type="ORF">I5677_01445</name>
</gene>